<feature type="non-terminal residue" evidence="1">
    <location>
        <position position="1"/>
    </location>
</feature>
<proteinExistence type="predicted"/>
<dbReference type="EMBL" id="LGRN01000545">
    <property type="protein sequence ID" value="OJD11449.1"/>
    <property type="molecule type" value="Genomic_DNA"/>
</dbReference>
<keyword evidence="2" id="KW-1185">Reference proteome</keyword>
<protein>
    <submittedName>
        <fullName evidence="1">Uncharacterized protein</fullName>
    </submittedName>
</protein>
<comment type="caution">
    <text evidence="1">The sequence shown here is derived from an EMBL/GenBank/DDBJ whole genome shotgun (WGS) entry which is preliminary data.</text>
</comment>
<reference evidence="1 2" key="1">
    <citation type="submission" date="2015-07" db="EMBL/GenBank/DDBJ databases">
        <title>Emmonsia species relationships and genome sequence.</title>
        <authorList>
            <consortium name="The Broad Institute Genomics Platform"/>
            <person name="Cuomo C.A."/>
            <person name="Munoz J.F."/>
            <person name="Imamovic A."/>
            <person name="Priest M.E."/>
            <person name="Young S."/>
            <person name="Clay O.K."/>
            <person name="McEwen J.G."/>
        </authorList>
    </citation>
    <scope>NUCLEOTIDE SEQUENCE [LARGE SCALE GENOMIC DNA]</scope>
    <source>
        <strain evidence="1 2">UAMH 9510</strain>
    </source>
</reference>
<gene>
    <name evidence="1" type="ORF">AJ78_07796</name>
</gene>
<dbReference type="AlphaFoldDB" id="A0A1J9P3Z2"/>
<dbReference type="OrthoDB" id="4222821at2759"/>
<dbReference type="VEuPathDB" id="FungiDB:AJ78_07796"/>
<evidence type="ECO:0000313" key="2">
    <source>
        <dbReference type="Proteomes" id="UP000182235"/>
    </source>
</evidence>
<dbReference type="Proteomes" id="UP000182235">
    <property type="component" value="Unassembled WGS sequence"/>
</dbReference>
<accession>A0A1J9P3Z2</accession>
<dbReference type="STRING" id="1447872.A0A1J9P3Z2"/>
<name>A0A1J9P3Z2_9EURO</name>
<organism evidence="1 2">
    <name type="scientific">Emergomyces pasteurianus Ep9510</name>
    <dbReference type="NCBI Taxonomy" id="1447872"/>
    <lineage>
        <taxon>Eukaryota</taxon>
        <taxon>Fungi</taxon>
        <taxon>Dikarya</taxon>
        <taxon>Ascomycota</taxon>
        <taxon>Pezizomycotina</taxon>
        <taxon>Eurotiomycetes</taxon>
        <taxon>Eurotiomycetidae</taxon>
        <taxon>Onygenales</taxon>
        <taxon>Ajellomycetaceae</taxon>
        <taxon>Emergomyces</taxon>
    </lineage>
</organism>
<evidence type="ECO:0000313" key="1">
    <source>
        <dbReference type="EMBL" id="OJD11449.1"/>
    </source>
</evidence>
<sequence>LPRFVTALQINEFMVDDNGCLHIRILLQTSRHLLNSIQKALSEILVDTLAQSLLENLLKHDGIHPLEDNEFGMMPVRDLLTMVEKKLR</sequence>